<proteinExistence type="inferred from homology"/>
<evidence type="ECO:0000256" key="1">
    <source>
        <dbReference type="ARBA" id="ARBA00038115"/>
    </source>
</evidence>
<dbReference type="InterPro" id="IPR029058">
    <property type="entry name" value="AB_hydrolase_fold"/>
</dbReference>
<dbReference type="InterPro" id="IPR000073">
    <property type="entry name" value="AB_hydrolase_1"/>
</dbReference>
<dbReference type="Gene3D" id="1.20.1440.110">
    <property type="entry name" value="acylaminoacyl peptidase"/>
    <property type="match status" value="1"/>
</dbReference>
<dbReference type="EMBL" id="JARXNH020000046">
    <property type="protein sequence ID" value="MEK0247135.1"/>
    <property type="molecule type" value="Genomic_DNA"/>
</dbReference>
<evidence type="ECO:0000313" key="3">
    <source>
        <dbReference type="EMBL" id="MEK0247135.1"/>
    </source>
</evidence>
<name>A0ABU8Z0J1_9ENTR</name>
<feature type="domain" description="AB hydrolase-1" evidence="2">
    <location>
        <begin position="163"/>
        <end position="380"/>
    </location>
</feature>
<evidence type="ECO:0000259" key="2">
    <source>
        <dbReference type="Pfam" id="PF12697"/>
    </source>
</evidence>
<accession>A0ABU8Z0J1</accession>
<protein>
    <submittedName>
        <fullName evidence="3">Alpha/beta fold hydrolase</fullName>
    </submittedName>
</protein>
<dbReference type="InterPro" id="IPR050261">
    <property type="entry name" value="FrsA_esterase"/>
</dbReference>
<comment type="caution">
    <text evidence="3">The sequence shown here is derived from an EMBL/GenBank/DDBJ whole genome shotgun (WGS) entry which is preliminary data.</text>
</comment>
<comment type="similarity">
    <text evidence="1">Belongs to the AB hydrolase superfamily. FUS2 hydrolase family.</text>
</comment>
<sequence length="402" mass="44959">MKFLFEDESFSFETLRTAGFANYGGADLGEVIVTARAIPEGDEAAWLSEWEATADRVARLGDASLAAGRYVSAREAFFRASNYYRTAEFFQRENPQEDVNVARLSQRSTQTFIQAAQLLDTPFERVEIPYEGMTLEGYLFLADASGEPRPTIIYNNGFDSTQEESWFAIGAAAIRRGYNVLAFDGPGQGAALRKNNLVFRHDWENVITPVIDFALTRKEVTPDKISLFGYSLGGYLVARAAAFDHRPAAIILDDGILDFHAAFERMLPPFVLSWIHEQKDDQANTVLQMLMNIKTGARWAMRNGLWTFGACTPAEFVRMTREYTLEGVVQRITAETLVLDAENDQFLKGQPEAVHALLTSPKHLATLTSAEGAGEHCHMGAMYRVHQVIFDWLDKSLADSPR</sequence>
<dbReference type="SUPFAM" id="SSF53474">
    <property type="entry name" value="alpha/beta-Hydrolases"/>
    <property type="match status" value="1"/>
</dbReference>
<dbReference type="PANTHER" id="PTHR22946">
    <property type="entry name" value="DIENELACTONE HYDROLASE DOMAIN-CONTAINING PROTEIN-RELATED"/>
    <property type="match status" value="1"/>
</dbReference>
<gene>
    <name evidence="3" type="ORF">QFI66_003200</name>
</gene>
<dbReference type="GO" id="GO:0016787">
    <property type="term" value="F:hydrolase activity"/>
    <property type="evidence" value="ECO:0007669"/>
    <property type="project" value="UniProtKB-KW"/>
</dbReference>
<evidence type="ECO:0000313" key="4">
    <source>
        <dbReference type="Proteomes" id="UP001334005"/>
    </source>
</evidence>
<keyword evidence="4" id="KW-1185">Reference proteome</keyword>
<dbReference type="Pfam" id="PF12697">
    <property type="entry name" value="Abhydrolase_6"/>
    <property type="match status" value="1"/>
</dbReference>
<dbReference type="Proteomes" id="UP001334005">
    <property type="component" value="Unassembled WGS sequence"/>
</dbReference>
<dbReference type="PANTHER" id="PTHR22946:SF12">
    <property type="entry name" value="CONIDIAL PIGMENT BIOSYNTHESIS PROTEIN AYG1 (AFU_ORTHOLOGUE AFUA_2G17550)"/>
    <property type="match status" value="1"/>
</dbReference>
<keyword evidence="3" id="KW-0378">Hydrolase</keyword>
<dbReference type="Gene3D" id="3.40.50.1820">
    <property type="entry name" value="alpha/beta hydrolase"/>
    <property type="match status" value="1"/>
</dbReference>
<organism evidence="3 4">
    <name type="scientific">Raoultella scottii</name>
    <dbReference type="NCBI Taxonomy" id="3040937"/>
    <lineage>
        <taxon>Bacteria</taxon>
        <taxon>Pseudomonadati</taxon>
        <taxon>Pseudomonadota</taxon>
        <taxon>Gammaproteobacteria</taxon>
        <taxon>Enterobacterales</taxon>
        <taxon>Enterobacteriaceae</taxon>
        <taxon>Klebsiella/Raoultella group</taxon>
        <taxon>Raoultella</taxon>
    </lineage>
</organism>
<reference evidence="3 4" key="1">
    <citation type="submission" date="2024-03" db="EMBL/GenBank/DDBJ databases">
        <title>Two novel Raoultella species associated with bleeding cankers of broadleaf hosts, Raoultella scottia sp. nov. and Raoultella lignicola sp. nov.</title>
        <authorList>
            <person name="Brady C.L."/>
        </authorList>
    </citation>
    <scope>NUCLEOTIDE SEQUENCE [LARGE SCALE GENOMIC DNA]</scope>
    <source>
        <strain evidence="3 4">BAC 10a-01-01</strain>
    </source>
</reference>
<dbReference type="RefSeq" id="WP_331833714.1">
    <property type="nucleotide sequence ID" value="NZ_JARXNH020000046.1"/>
</dbReference>